<proteinExistence type="predicted"/>
<feature type="signal peptide" evidence="1">
    <location>
        <begin position="1"/>
        <end position="21"/>
    </location>
</feature>
<dbReference type="AlphaFoldDB" id="A0A318J5M6"/>
<evidence type="ECO:0000256" key="1">
    <source>
        <dbReference type="SAM" id="SignalP"/>
    </source>
</evidence>
<gene>
    <name evidence="2" type="ORF">DFR42_104150</name>
</gene>
<protein>
    <recommendedName>
        <fullName evidence="4">Lipoprotein</fullName>
    </recommendedName>
</protein>
<sequence>MPYKKALLTLFILMTFTACHSGDKSVTSQSTQQDFTPALNKTNLSEIENYSMLSMQDDWKLVTWSSKPSGEPGNKNKAWIFSTVSILKKENQAWRVVSQKQFDDSYNPRLQLHTEFTIAGKPVFIARIQRGAAYEEMQVYGMQQNEYKLLQTLVAGAFEWTYDAVKNKKALLALSANPGEQAGLYQWNGQQFMLIEAADTTDTADAAKKSADYVVD</sequence>
<dbReference type="EMBL" id="QJKB01000004">
    <property type="protein sequence ID" value="PXX43149.1"/>
    <property type="molecule type" value="Genomic_DNA"/>
</dbReference>
<dbReference type="PROSITE" id="PS51257">
    <property type="entry name" value="PROKAR_LIPOPROTEIN"/>
    <property type="match status" value="1"/>
</dbReference>
<accession>A0A318J5M6</accession>
<keyword evidence="3" id="KW-1185">Reference proteome</keyword>
<keyword evidence="1" id="KW-0732">Signal</keyword>
<reference evidence="2 3" key="1">
    <citation type="submission" date="2018-05" db="EMBL/GenBank/DDBJ databases">
        <title>Genomic Encyclopedia of Type Strains, Phase IV (KMG-IV): sequencing the most valuable type-strain genomes for metagenomic binning, comparative biology and taxonomic classification.</title>
        <authorList>
            <person name="Goeker M."/>
        </authorList>
    </citation>
    <scope>NUCLEOTIDE SEQUENCE [LARGE SCALE GENOMIC DNA]</scope>
    <source>
        <strain evidence="2 3">DSM 19792</strain>
    </source>
</reference>
<evidence type="ECO:0000313" key="3">
    <source>
        <dbReference type="Proteomes" id="UP000247792"/>
    </source>
</evidence>
<evidence type="ECO:0000313" key="2">
    <source>
        <dbReference type="EMBL" id="PXX43149.1"/>
    </source>
</evidence>
<dbReference type="Proteomes" id="UP000247792">
    <property type="component" value="Unassembled WGS sequence"/>
</dbReference>
<feature type="chain" id="PRO_5016266653" description="Lipoprotein" evidence="1">
    <location>
        <begin position="22"/>
        <end position="216"/>
    </location>
</feature>
<evidence type="ECO:0008006" key="4">
    <source>
        <dbReference type="Google" id="ProtNLM"/>
    </source>
</evidence>
<organism evidence="2 3">
    <name type="scientific">Undibacterium pigrum</name>
    <dbReference type="NCBI Taxonomy" id="401470"/>
    <lineage>
        <taxon>Bacteria</taxon>
        <taxon>Pseudomonadati</taxon>
        <taxon>Pseudomonadota</taxon>
        <taxon>Betaproteobacteria</taxon>
        <taxon>Burkholderiales</taxon>
        <taxon>Oxalobacteraceae</taxon>
        <taxon>Undibacterium</taxon>
    </lineage>
</organism>
<name>A0A318J5M6_9BURK</name>
<comment type="caution">
    <text evidence="2">The sequence shown here is derived from an EMBL/GenBank/DDBJ whole genome shotgun (WGS) entry which is preliminary data.</text>
</comment>